<sequence length="131" mass="14981">MSYTLGDAAKAVGKSKTTLHRSIKSGKISATKLEDGSYAIDPSELHRVFPMVTEVTPTGELPRNKPEHQGNSLEALRIQLEMQEKERERERALLQETIADLREDRDKWRQQATALLEDHRPKGFFKRLLGR</sequence>
<evidence type="ECO:0000313" key="3">
    <source>
        <dbReference type="Proteomes" id="UP001143463"/>
    </source>
</evidence>
<keyword evidence="3" id="KW-1185">Reference proteome</keyword>
<reference evidence="2" key="1">
    <citation type="journal article" date="2014" name="Int. J. Syst. Evol. Microbiol.">
        <title>Complete genome sequence of Corynebacterium casei LMG S-19264T (=DSM 44701T), isolated from a smear-ripened cheese.</title>
        <authorList>
            <consortium name="US DOE Joint Genome Institute (JGI-PGF)"/>
            <person name="Walter F."/>
            <person name="Albersmeier A."/>
            <person name="Kalinowski J."/>
            <person name="Ruckert C."/>
        </authorList>
    </citation>
    <scope>NUCLEOTIDE SEQUENCE</scope>
    <source>
        <strain evidence="2">VKM Ac-1069</strain>
    </source>
</reference>
<feature type="coiled-coil region" evidence="1">
    <location>
        <begin position="73"/>
        <end position="118"/>
    </location>
</feature>
<protein>
    <recommendedName>
        <fullName evidence="4">DNA binding domain-containing protein, excisionase family</fullName>
    </recommendedName>
</protein>
<dbReference type="Proteomes" id="UP001143463">
    <property type="component" value="Unassembled WGS sequence"/>
</dbReference>
<evidence type="ECO:0008006" key="4">
    <source>
        <dbReference type="Google" id="ProtNLM"/>
    </source>
</evidence>
<keyword evidence="1" id="KW-0175">Coiled coil</keyword>
<evidence type="ECO:0000256" key="1">
    <source>
        <dbReference type="SAM" id="Coils"/>
    </source>
</evidence>
<accession>A0A9W6P241</accession>
<dbReference type="RefSeq" id="WP_189383123.1">
    <property type="nucleotide sequence ID" value="NZ_BSFQ01000220.1"/>
</dbReference>
<organism evidence="2 3">
    <name type="scientific">Pseudonocardia halophobica</name>
    <dbReference type="NCBI Taxonomy" id="29401"/>
    <lineage>
        <taxon>Bacteria</taxon>
        <taxon>Bacillati</taxon>
        <taxon>Actinomycetota</taxon>
        <taxon>Actinomycetes</taxon>
        <taxon>Pseudonocardiales</taxon>
        <taxon>Pseudonocardiaceae</taxon>
        <taxon>Pseudonocardia</taxon>
    </lineage>
</organism>
<evidence type="ECO:0000313" key="2">
    <source>
        <dbReference type="EMBL" id="GLL16317.1"/>
    </source>
</evidence>
<gene>
    <name evidence="2" type="ORF">GCM10017577_75000</name>
</gene>
<dbReference type="EMBL" id="BSFQ01000220">
    <property type="protein sequence ID" value="GLL16317.1"/>
    <property type="molecule type" value="Genomic_DNA"/>
</dbReference>
<proteinExistence type="predicted"/>
<name>A0A9W6P241_9PSEU</name>
<comment type="caution">
    <text evidence="2">The sequence shown here is derived from an EMBL/GenBank/DDBJ whole genome shotgun (WGS) entry which is preliminary data.</text>
</comment>
<dbReference type="AlphaFoldDB" id="A0A9W6P241"/>
<reference evidence="2" key="2">
    <citation type="submission" date="2023-01" db="EMBL/GenBank/DDBJ databases">
        <authorList>
            <person name="Sun Q."/>
            <person name="Evtushenko L."/>
        </authorList>
    </citation>
    <scope>NUCLEOTIDE SEQUENCE</scope>
    <source>
        <strain evidence="2">VKM Ac-1069</strain>
    </source>
</reference>